<protein>
    <submittedName>
        <fullName evidence="1">Uncharacterized protein</fullName>
    </submittedName>
</protein>
<name>A0AC60NVR1_IXOPE</name>
<accession>A0AC60NVR1</accession>
<evidence type="ECO:0000313" key="2">
    <source>
        <dbReference type="Proteomes" id="UP000805193"/>
    </source>
</evidence>
<evidence type="ECO:0000313" key="1">
    <source>
        <dbReference type="EMBL" id="KAG0411183.1"/>
    </source>
</evidence>
<organism evidence="1 2">
    <name type="scientific">Ixodes persulcatus</name>
    <name type="common">Taiga tick</name>
    <dbReference type="NCBI Taxonomy" id="34615"/>
    <lineage>
        <taxon>Eukaryota</taxon>
        <taxon>Metazoa</taxon>
        <taxon>Ecdysozoa</taxon>
        <taxon>Arthropoda</taxon>
        <taxon>Chelicerata</taxon>
        <taxon>Arachnida</taxon>
        <taxon>Acari</taxon>
        <taxon>Parasitiformes</taxon>
        <taxon>Ixodida</taxon>
        <taxon>Ixodoidea</taxon>
        <taxon>Ixodidae</taxon>
        <taxon>Ixodinae</taxon>
        <taxon>Ixodes</taxon>
    </lineage>
</organism>
<proteinExistence type="predicted"/>
<dbReference type="Proteomes" id="UP000805193">
    <property type="component" value="Unassembled WGS sequence"/>
</dbReference>
<keyword evidence="2" id="KW-1185">Reference proteome</keyword>
<comment type="caution">
    <text evidence="1">The sequence shown here is derived from an EMBL/GenBank/DDBJ whole genome shotgun (WGS) entry which is preliminary data.</text>
</comment>
<sequence>MSLWKDYRTRLATRTGERLLSGYEMYRLSLLKHLGETEYADASSDDLSSDWDEPEEMRNKAKKIPAKSSSLVKTCTSESRRKGKTDADDVASRRRGKGADDAQIGGLLLPLTFSSHTSNTSYIRTSHDSRRSGLKTSEI</sequence>
<gene>
    <name evidence="1" type="ORF">HPB47_011687</name>
</gene>
<reference evidence="1 2" key="1">
    <citation type="journal article" date="2020" name="Cell">
        <title>Large-Scale Comparative Analyses of Tick Genomes Elucidate Their Genetic Diversity and Vector Capacities.</title>
        <authorList>
            <consortium name="Tick Genome and Microbiome Consortium (TIGMIC)"/>
            <person name="Jia N."/>
            <person name="Wang J."/>
            <person name="Shi W."/>
            <person name="Du L."/>
            <person name="Sun Y."/>
            <person name="Zhan W."/>
            <person name="Jiang J.F."/>
            <person name="Wang Q."/>
            <person name="Zhang B."/>
            <person name="Ji P."/>
            <person name="Bell-Sakyi L."/>
            <person name="Cui X.M."/>
            <person name="Yuan T.T."/>
            <person name="Jiang B.G."/>
            <person name="Yang W.F."/>
            <person name="Lam T.T."/>
            <person name="Chang Q.C."/>
            <person name="Ding S.J."/>
            <person name="Wang X.J."/>
            <person name="Zhu J.G."/>
            <person name="Ruan X.D."/>
            <person name="Zhao L."/>
            <person name="Wei J.T."/>
            <person name="Ye R.Z."/>
            <person name="Que T.C."/>
            <person name="Du C.H."/>
            <person name="Zhou Y.H."/>
            <person name="Cheng J.X."/>
            <person name="Dai P.F."/>
            <person name="Guo W.B."/>
            <person name="Han X.H."/>
            <person name="Huang E.J."/>
            <person name="Li L.F."/>
            <person name="Wei W."/>
            <person name="Gao Y.C."/>
            <person name="Liu J.Z."/>
            <person name="Shao H.Z."/>
            <person name="Wang X."/>
            <person name="Wang C.C."/>
            <person name="Yang T.C."/>
            <person name="Huo Q.B."/>
            <person name="Li W."/>
            <person name="Chen H.Y."/>
            <person name="Chen S.E."/>
            <person name="Zhou L.G."/>
            <person name="Ni X.B."/>
            <person name="Tian J.H."/>
            <person name="Sheng Y."/>
            <person name="Liu T."/>
            <person name="Pan Y.S."/>
            <person name="Xia L.Y."/>
            <person name="Li J."/>
            <person name="Zhao F."/>
            <person name="Cao W.C."/>
        </authorList>
    </citation>
    <scope>NUCLEOTIDE SEQUENCE [LARGE SCALE GENOMIC DNA]</scope>
    <source>
        <strain evidence="1">Iper-2018</strain>
    </source>
</reference>
<dbReference type="EMBL" id="JABSTQ010011455">
    <property type="protein sequence ID" value="KAG0411183.1"/>
    <property type="molecule type" value="Genomic_DNA"/>
</dbReference>